<dbReference type="InterPro" id="IPR013780">
    <property type="entry name" value="Glyco_hydro_b"/>
</dbReference>
<reference evidence="2" key="1">
    <citation type="journal article" date="2013" name="Environ. Microbiol.">
        <title>Seasonally variable intestinal metagenomes of the red palm weevil (Rhynchophorus ferrugineus).</title>
        <authorList>
            <person name="Jia S."/>
            <person name="Zhang X."/>
            <person name="Zhang G."/>
            <person name="Yin A."/>
            <person name="Zhang S."/>
            <person name="Li F."/>
            <person name="Wang L."/>
            <person name="Zhao D."/>
            <person name="Yun Q."/>
            <person name="Tala"/>
            <person name="Wang J."/>
            <person name="Sun G."/>
            <person name="Baabdullah M."/>
            <person name="Yu X."/>
            <person name="Hu S."/>
            <person name="Al-Mssallem I.S."/>
            <person name="Yu J."/>
        </authorList>
    </citation>
    <scope>NUCLEOTIDE SEQUENCE</scope>
</reference>
<organism evidence="2">
    <name type="scientific">uncultured Flavobacterium sp</name>
    <dbReference type="NCBI Taxonomy" id="165435"/>
    <lineage>
        <taxon>Bacteria</taxon>
        <taxon>Pseudomonadati</taxon>
        <taxon>Bacteroidota</taxon>
        <taxon>Flavobacteriia</taxon>
        <taxon>Flavobacteriales</taxon>
        <taxon>Flavobacteriaceae</taxon>
        <taxon>Flavobacterium</taxon>
        <taxon>environmental samples</taxon>
    </lineage>
</organism>
<proteinExistence type="predicted"/>
<dbReference type="EMBL" id="KF123251">
    <property type="protein sequence ID" value="AIA90552.1"/>
    <property type="molecule type" value="Genomic_DNA"/>
</dbReference>
<protein>
    <submittedName>
        <fullName evidence="2">CAZy families GH27 protein</fullName>
    </submittedName>
</protein>
<evidence type="ECO:0000313" key="2">
    <source>
        <dbReference type="EMBL" id="AIA90552.1"/>
    </source>
</evidence>
<dbReference type="SUPFAM" id="SSF51011">
    <property type="entry name" value="Glycosyl hydrolase domain"/>
    <property type="match status" value="1"/>
</dbReference>
<evidence type="ECO:0000259" key="1">
    <source>
        <dbReference type="Pfam" id="PF17801"/>
    </source>
</evidence>
<dbReference type="InterPro" id="IPR041233">
    <property type="entry name" value="Melibiase_C"/>
</dbReference>
<feature type="domain" description="Alpha galactosidase C-terminal" evidence="1">
    <location>
        <begin position="24"/>
        <end position="89"/>
    </location>
</feature>
<dbReference type="AlphaFoldDB" id="A0A060C6I4"/>
<dbReference type="Gene3D" id="2.60.40.1180">
    <property type="entry name" value="Golgi alpha-mannosidase II"/>
    <property type="match status" value="1"/>
</dbReference>
<dbReference type="Pfam" id="PF17801">
    <property type="entry name" value="Melibiase_C"/>
    <property type="match status" value="1"/>
</dbReference>
<sequence>MHKESVGVRSVLHTDDRLIVASTNPNTGDKYVAVFNISDEKQKISLDLNQIGISKSEITATDLWTGENLQIKQVAAIDLEAHQSVLMKLK</sequence>
<accession>A0A060C6I4</accession>
<name>A0A060C6I4_9FLAO</name>